<dbReference type="PANTHER" id="PTHR14577">
    <property type="entry name" value="NUCLEOLAR PROTEIN 12"/>
    <property type="match status" value="1"/>
</dbReference>
<feature type="region of interest" description="Disordered" evidence="5">
    <location>
        <begin position="1"/>
        <end position="26"/>
    </location>
</feature>
<evidence type="ECO:0000256" key="2">
    <source>
        <dbReference type="ARBA" id="ARBA00007175"/>
    </source>
</evidence>
<feature type="region of interest" description="Disordered" evidence="5">
    <location>
        <begin position="44"/>
        <end position="112"/>
    </location>
</feature>
<comment type="similarity">
    <text evidence="2">Belongs to the RRP17 family.</text>
</comment>
<dbReference type="EMBL" id="CAXHTB010000010">
    <property type="protein sequence ID" value="CAL0313953.1"/>
    <property type="molecule type" value="Genomic_DNA"/>
</dbReference>
<evidence type="ECO:0008006" key="9">
    <source>
        <dbReference type="Google" id="ProtNLM"/>
    </source>
</evidence>
<keyword evidence="8" id="KW-1185">Reference proteome</keyword>
<evidence type="ECO:0000313" key="7">
    <source>
        <dbReference type="EMBL" id="CAL0313953.1"/>
    </source>
</evidence>
<feature type="compositionally biased region" description="Basic and acidic residues" evidence="5">
    <location>
        <begin position="133"/>
        <end position="143"/>
    </location>
</feature>
<organism evidence="7 8">
    <name type="scientific">Lupinus luteus</name>
    <name type="common">European yellow lupine</name>
    <dbReference type="NCBI Taxonomy" id="3873"/>
    <lineage>
        <taxon>Eukaryota</taxon>
        <taxon>Viridiplantae</taxon>
        <taxon>Streptophyta</taxon>
        <taxon>Embryophyta</taxon>
        <taxon>Tracheophyta</taxon>
        <taxon>Spermatophyta</taxon>
        <taxon>Magnoliopsida</taxon>
        <taxon>eudicotyledons</taxon>
        <taxon>Gunneridae</taxon>
        <taxon>Pentapetalae</taxon>
        <taxon>rosids</taxon>
        <taxon>fabids</taxon>
        <taxon>Fabales</taxon>
        <taxon>Fabaceae</taxon>
        <taxon>Papilionoideae</taxon>
        <taxon>50 kb inversion clade</taxon>
        <taxon>genistoids sensu lato</taxon>
        <taxon>core genistoids</taxon>
        <taxon>Genisteae</taxon>
        <taxon>Lupinus</taxon>
    </lineage>
</organism>
<dbReference type="AlphaFoldDB" id="A0AAV1WXB7"/>
<reference evidence="7 8" key="1">
    <citation type="submission" date="2024-03" db="EMBL/GenBank/DDBJ databases">
        <authorList>
            <person name="Martinez-Hernandez J."/>
        </authorList>
    </citation>
    <scope>NUCLEOTIDE SEQUENCE [LARGE SCALE GENOMIC DNA]</scope>
</reference>
<evidence type="ECO:0000313" key="6">
    <source>
        <dbReference type="EMBL" id="CAL0313951.1"/>
    </source>
</evidence>
<feature type="compositionally biased region" description="Basic residues" evidence="5">
    <location>
        <begin position="164"/>
        <end position="196"/>
    </location>
</feature>
<dbReference type="GO" id="GO:0019843">
    <property type="term" value="F:rRNA binding"/>
    <property type="evidence" value="ECO:0007669"/>
    <property type="project" value="TreeGrafter"/>
</dbReference>
<feature type="region of interest" description="Disordered" evidence="5">
    <location>
        <begin position="129"/>
        <end position="196"/>
    </location>
</feature>
<dbReference type="EMBL" id="CAXHTB010000010">
    <property type="protein sequence ID" value="CAL0313951.1"/>
    <property type="molecule type" value="Genomic_DNA"/>
</dbReference>
<dbReference type="GO" id="GO:0005730">
    <property type="term" value="C:nucleolus"/>
    <property type="evidence" value="ECO:0007669"/>
    <property type="project" value="UniProtKB-SubCell"/>
</dbReference>
<dbReference type="Proteomes" id="UP001497480">
    <property type="component" value="Unassembled WGS sequence"/>
</dbReference>
<evidence type="ECO:0000256" key="3">
    <source>
        <dbReference type="ARBA" id="ARBA00023054"/>
    </source>
</evidence>
<evidence type="ECO:0000256" key="1">
    <source>
        <dbReference type="ARBA" id="ARBA00004604"/>
    </source>
</evidence>
<evidence type="ECO:0000256" key="4">
    <source>
        <dbReference type="ARBA" id="ARBA00023242"/>
    </source>
</evidence>
<keyword evidence="3" id="KW-0175">Coiled coil</keyword>
<comment type="subcellular location">
    <subcellularLocation>
        <location evidence="1">Nucleus</location>
        <location evidence="1">Nucleolus</location>
    </subcellularLocation>
</comment>
<sequence>MVIGIGIGIGGDVEEQKAARQHRKKRALKNKGLSITFNEKDLNDYVTGFHKRKKKRRKEAQKQQEDALRRKRTEQRKKRKLERELVHGGGVVPTADEPQNDEVEAVESIAETRTYENADLKVTVVTSEIAPEEESHPNERKEPALPIQPVVADKKQAVPINNRKPFKKAVKHWSRPKPASKRDKRDKKKGNKRGKK</sequence>
<accession>A0AAV1WXB7</accession>
<protein>
    <recommendedName>
        <fullName evidence="9">Ribosomal RNA-processing protein 17</fullName>
    </recommendedName>
</protein>
<comment type="caution">
    <text evidence="7">The sequence shown here is derived from an EMBL/GenBank/DDBJ whole genome shotgun (WGS) entry which is preliminary data.</text>
</comment>
<dbReference type="PANTHER" id="PTHR14577:SF0">
    <property type="entry name" value="NUCLEOLAR PROTEIN 12"/>
    <property type="match status" value="1"/>
</dbReference>
<gene>
    <name evidence="6" type="ORF">LLUT_LOCUS15011</name>
    <name evidence="7" type="ORF">LLUT_LOCUS15013</name>
</gene>
<feature type="compositionally biased region" description="Basic residues" evidence="5">
    <location>
        <begin position="69"/>
        <end position="80"/>
    </location>
</feature>
<evidence type="ECO:0000313" key="8">
    <source>
        <dbReference type="Proteomes" id="UP001497480"/>
    </source>
</evidence>
<feature type="compositionally biased region" description="Basic residues" evidence="5">
    <location>
        <begin position="49"/>
        <end position="59"/>
    </location>
</feature>
<dbReference type="InterPro" id="IPR019186">
    <property type="entry name" value="Nucleolar_protein_12"/>
</dbReference>
<keyword evidence="4" id="KW-0539">Nucleus</keyword>
<proteinExistence type="inferred from homology"/>
<name>A0AAV1WXB7_LUPLU</name>
<dbReference type="Pfam" id="PF09805">
    <property type="entry name" value="Nop25"/>
    <property type="match status" value="1"/>
</dbReference>
<evidence type="ECO:0000256" key="5">
    <source>
        <dbReference type="SAM" id="MobiDB-lite"/>
    </source>
</evidence>
<feature type="compositionally biased region" description="Gly residues" evidence="5">
    <location>
        <begin position="1"/>
        <end position="11"/>
    </location>
</feature>